<organism evidence="1 2">
    <name type="scientific">Mycolicibacterium doricum</name>
    <dbReference type="NCBI Taxonomy" id="126673"/>
    <lineage>
        <taxon>Bacteria</taxon>
        <taxon>Bacillati</taxon>
        <taxon>Actinomycetota</taxon>
        <taxon>Actinomycetes</taxon>
        <taxon>Mycobacteriales</taxon>
        <taxon>Mycobacteriaceae</taxon>
        <taxon>Mycolicibacterium</taxon>
    </lineage>
</organism>
<dbReference type="Proteomes" id="UP000467201">
    <property type="component" value="Chromosome"/>
</dbReference>
<sequence>MTLAYPPYTGAIHRRGGAEYRLCTGDRRAMGIEFESIVDHPLGEVFAWHTRRVPCPGWFRRGSR</sequence>
<name>A0A7I7VUM3_9MYCO</name>
<dbReference type="AlphaFoldDB" id="A0A7I7VUM3"/>
<gene>
    <name evidence="1" type="ORF">MDOR_23600</name>
</gene>
<dbReference type="KEGG" id="mdr:MDOR_23600"/>
<evidence type="ECO:0000313" key="1">
    <source>
        <dbReference type="EMBL" id="BBZ08191.1"/>
    </source>
</evidence>
<evidence type="ECO:0000313" key="2">
    <source>
        <dbReference type="Proteomes" id="UP000467201"/>
    </source>
</evidence>
<protein>
    <submittedName>
        <fullName evidence="1">Uncharacterized protein</fullName>
    </submittedName>
</protein>
<reference evidence="1 2" key="1">
    <citation type="journal article" date="2019" name="Emerg. Microbes Infect.">
        <title>Comprehensive subspecies identification of 175 nontuberculous mycobacteria species based on 7547 genomic profiles.</title>
        <authorList>
            <person name="Matsumoto Y."/>
            <person name="Kinjo T."/>
            <person name="Motooka D."/>
            <person name="Nabeya D."/>
            <person name="Jung N."/>
            <person name="Uechi K."/>
            <person name="Horii T."/>
            <person name="Iida T."/>
            <person name="Fujita J."/>
            <person name="Nakamura S."/>
        </authorList>
    </citation>
    <scope>NUCLEOTIDE SEQUENCE [LARGE SCALE GENOMIC DNA]</scope>
    <source>
        <strain evidence="1 2">JCM 12405</strain>
    </source>
</reference>
<dbReference type="EMBL" id="AP022605">
    <property type="protein sequence ID" value="BBZ08191.1"/>
    <property type="molecule type" value="Genomic_DNA"/>
</dbReference>
<accession>A0A7I7VUM3</accession>
<proteinExistence type="predicted"/>